<feature type="signal peptide" evidence="1">
    <location>
        <begin position="1"/>
        <end position="20"/>
    </location>
</feature>
<gene>
    <name evidence="3" type="ORF">STSP2_01916</name>
</gene>
<feature type="domain" description="Ice-binding protein C-terminal" evidence="2">
    <location>
        <begin position="191"/>
        <end position="212"/>
    </location>
</feature>
<dbReference type="RefSeq" id="WP_205847852.1">
    <property type="nucleotide sequence ID" value="NZ_CP019791.1"/>
</dbReference>
<dbReference type="Pfam" id="PF07589">
    <property type="entry name" value="PEP-CTERM"/>
    <property type="match status" value="1"/>
</dbReference>
<protein>
    <submittedName>
        <fullName evidence="3">PEP-CTERM protein-sorting domain-containing protein</fullName>
    </submittedName>
</protein>
<evidence type="ECO:0000256" key="1">
    <source>
        <dbReference type="SAM" id="SignalP"/>
    </source>
</evidence>
<dbReference type="InterPro" id="IPR013424">
    <property type="entry name" value="Ice-binding_C"/>
</dbReference>
<evidence type="ECO:0000313" key="3">
    <source>
        <dbReference type="EMBL" id="AQT68744.1"/>
    </source>
</evidence>
<keyword evidence="4" id="KW-1185">Reference proteome</keyword>
<reference evidence="4" key="1">
    <citation type="submission" date="2017-02" db="EMBL/GenBank/DDBJ databases">
        <title>Comparative genomics and description of representatives of a novel lineage of planctomycetes thriving in anoxic sediments.</title>
        <authorList>
            <person name="Spring S."/>
            <person name="Bunk B."/>
            <person name="Sproer C."/>
        </authorList>
    </citation>
    <scope>NUCLEOTIDE SEQUENCE [LARGE SCALE GENOMIC DNA]</scope>
    <source>
        <strain evidence="4">ST-NAGAB-D1</strain>
    </source>
</reference>
<accession>A0A1U9NLY3</accession>
<proteinExistence type="predicted"/>
<dbReference type="Gene3D" id="2.60.120.260">
    <property type="entry name" value="Galactose-binding domain-like"/>
    <property type="match status" value="1"/>
</dbReference>
<dbReference type="KEGG" id="alus:STSP2_01916"/>
<name>A0A1U9NLY3_9BACT</name>
<dbReference type="NCBIfam" id="TIGR02595">
    <property type="entry name" value="PEP_CTERM"/>
    <property type="match status" value="1"/>
</dbReference>
<keyword evidence="1" id="KW-0732">Signal</keyword>
<feature type="chain" id="PRO_5012685378" evidence="1">
    <location>
        <begin position="21"/>
        <end position="214"/>
    </location>
</feature>
<dbReference type="AlphaFoldDB" id="A0A1U9NLY3"/>
<sequence precursor="true">MKKLVMIVMMCLAVVSGSSAGLISNGDFSAGPDGSNADNWAKLDGATSEVYYQGGWEGDYPDTQYASGRALSIQAVETYGAQQVLGAVVGQYEVSFAAGYRNDAVTGGDIDLRVSIWDTVSDFELAGETITIADPGLAAGGLSDADWGAFSEKTLSFSFDPSNVSEAALRFVNTSTGSWAQTALIDNVSVTPEPATMMLLGLGALTLRRRRKEK</sequence>
<dbReference type="EMBL" id="CP019791">
    <property type="protein sequence ID" value="AQT68744.1"/>
    <property type="molecule type" value="Genomic_DNA"/>
</dbReference>
<dbReference type="STRING" id="1936003.STSP2_01916"/>
<evidence type="ECO:0000259" key="2">
    <source>
        <dbReference type="Pfam" id="PF07589"/>
    </source>
</evidence>
<evidence type="ECO:0000313" key="4">
    <source>
        <dbReference type="Proteomes" id="UP000189674"/>
    </source>
</evidence>
<organism evidence="3 4">
    <name type="scientific">Anaerohalosphaera lusitana</name>
    <dbReference type="NCBI Taxonomy" id="1936003"/>
    <lineage>
        <taxon>Bacteria</taxon>
        <taxon>Pseudomonadati</taxon>
        <taxon>Planctomycetota</taxon>
        <taxon>Phycisphaerae</taxon>
        <taxon>Sedimentisphaerales</taxon>
        <taxon>Anaerohalosphaeraceae</taxon>
        <taxon>Anaerohalosphaera</taxon>
    </lineage>
</organism>
<dbReference type="Proteomes" id="UP000189674">
    <property type="component" value="Chromosome"/>
</dbReference>